<reference evidence="2" key="1">
    <citation type="submission" date="2018-09" db="EMBL/GenBank/DDBJ databases">
        <title>Common duck and Muscovy duck high density SNP chip.</title>
        <authorList>
            <person name="Vignal A."/>
            <person name="Thebault N."/>
            <person name="Warren W.C."/>
        </authorList>
    </citation>
    <scope>NUCLEOTIDE SEQUENCE [LARGE SCALE GENOMIC DNA]</scope>
</reference>
<reference evidence="2" key="2">
    <citation type="submission" date="2025-08" db="UniProtKB">
        <authorList>
            <consortium name="Ensembl"/>
        </authorList>
    </citation>
    <scope>IDENTIFICATION</scope>
</reference>
<dbReference type="GO" id="GO:0006814">
    <property type="term" value="P:sodium ion transport"/>
    <property type="evidence" value="ECO:0007669"/>
    <property type="project" value="InterPro"/>
</dbReference>
<dbReference type="PANTHER" id="PTHR31159:SF1">
    <property type="entry name" value="COMM DOMAIN-CONTAINING PROTEIN 3"/>
    <property type="match status" value="1"/>
</dbReference>
<protein>
    <submittedName>
        <fullName evidence="2">Uncharacterized protein</fullName>
    </submittedName>
</protein>
<evidence type="ECO:0000313" key="2">
    <source>
        <dbReference type="Ensembl" id="ENSCMMP00000013553.1"/>
    </source>
</evidence>
<organism evidence="2 3">
    <name type="scientific">Cairina moschata</name>
    <name type="common">Muscovy duck</name>
    <dbReference type="NCBI Taxonomy" id="8855"/>
    <lineage>
        <taxon>Eukaryota</taxon>
        <taxon>Metazoa</taxon>
        <taxon>Chordata</taxon>
        <taxon>Craniata</taxon>
        <taxon>Vertebrata</taxon>
        <taxon>Euteleostomi</taxon>
        <taxon>Archelosauria</taxon>
        <taxon>Archosauria</taxon>
        <taxon>Dinosauria</taxon>
        <taxon>Saurischia</taxon>
        <taxon>Theropoda</taxon>
        <taxon>Coelurosauria</taxon>
        <taxon>Aves</taxon>
        <taxon>Neognathae</taxon>
        <taxon>Galloanserae</taxon>
        <taxon>Anseriformes</taxon>
        <taxon>Anatidae</taxon>
        <taxon>Anatinae</taxon>
        <taxon>Cairina</taxon>
    </lineage>
</organism>
<dbReference type="Pfam" id="PF21672">
    <property type="entry name" value="COMM_HN"/>
    <property type="match status" value="1"/>
</dbReference>
<proteinExistence type="predicted"/>
<reference evidence="2" key="3">
    <citation type="submission" date="2025-09" db="UniProtKB">
        <authorList>
            <consortium name="Ensembl"/>
        </authorList>
    </citation>
    <scope>IDENTIFICATION</scope>
</reference>
<dbReference type="Ensembl" id="ENSCMMT00000014940.1">
    <property type="protein sequence ID" value="ENSCMMP00000013553.1"/>
    <property type="gene ID" value="ENSCMMG00000008618.1"/>
</dbReference>
<feature type="region of interest" description="Disordered" evidence="1">
    <location>
        <begin position="1"/>
        <end position="53"/>
    </location>
</feature>
<name>A0A8C3C2P9_CAIMO</name>
<dbReference type="Proteomes" id="UP000694556">
    <property type="component" value="Chromosome 2"/>
</dbReference>
<keyword evidence="3" id="KW-1185">Reference proteome</keyword>
<evidence type="ECO:0000313" key="3">
    <source>
        <dbReference type="Proteomes" id="UP000694556"/>
    </source>
</evidence>
<dbReference type="PANTHER" id="PTHR31159">
    <property type="entry name" value="COMM DOMAIN-CONTAINING PROTEIN 3"/>
    <property type="match status" value="1"/>
</dbReference>
<evidence type="ECO:0000256" key="1">
    <source>
        <dbReference type="SAM" id="MobiDB-lite"/>
    </source>
</evidence>
<dbReference type="InterPro" id="IPR037355">
    <property type="entry name" value="COMMD3"/>
</dbReference>
<accession>A0A8C3C2P9</accession>
<dbReference type="AlphaFoldDB" id="A0A8C3C2P9"/>
<sequence length="114" mass="12645">RHRRRTLARGCRCTGPPRRQDAKRRSPAGSPHPAPRTLHPAGPEGDDPDLQDIDPAVLKHCHAAAATCILEAAKQRADVAAISTCLEDCKLDKERIEQFCTEYQKNKDCPLKLL</sequence>